<dbReference type="Pfam" id="PF18701">
    <property type="entry name" value="DUF5641"/>
    <property type="match status" value="1"/>
</dbReference>
<evidence type="ECO:0000259" key="1">
    <source>
        <dbReference type="Pfam" id="PF18701"/>
    </source>
</evidence>
<name>A0AAN8E1Z3_CHAGU</name>
<dbReference type="PANTHER" id="PTHR47331">
    <property type="entry name" value="PHD-TYPE DOMAIN-CONTAINING PROTEIN"/>
    <property type="match status" value="1"/>
</dbReference>
<proteinExistence type="predicted"/>
<dbReference type="PANTHER" id="PTHR47331:SF3">
    <property type="match status" value="1"/>
</dbReference>
<protein>
    <recommendedName>
        <fullName evidence="1">DUF5641 domain-containing protein</fullName>
    </recommendedName>
</protein>
<dbReference type="InterPro" id="IPR040676">
    <property type="entry name" value="DUF5641"/>
</dbReference>
<dbReference type="Proteomes" id="UP001331515">
    <property type="component" value="Unassembled WGS sequence"/>
</dbReference>
<dbReference type="AlphaFoldDB" id="A0AAN8E1Z3"/>
<feature type="domain" description="DUF5641" evidence="1">
    <location>
        <begin position="35"/>
        <end position="104"/>
    </location>
</feature>
<evidence type="ECO:0000313" key="2">
    <source>
        <dbReference type="EMBL" id="KAK5933230.1"/>
    </source>
</evidence>
<evidence type="ECO:0000313" key="3">
    <source>
        <dbReference type="Proteomes" id="UP001331515"/>
    </source>
</evidence>
<sequence>MTSRHSHQTTCCYSSLNQAFPQGVQEDDVYSRRRRKQSQYLAALFWSRWTREYLPLLRERQTWTTPRKHFQPGDVLFIVDDSAPRNSWVMGRVLKTMSDANGSVCSPPSQLGAGHVGAIR</sequence>
<comment type="caution">
    <text evidence="2">The sequence shown here is derived from an EMBL/GenBank/DDBJ whole genome shotgun (WGS) entry which is preliminary data.</text>
</comment>
<reference evidence="2 3" key="1">
    <citation type="journal article" date="2023" name="Mol. Biol. Evol.">
        <title>Genomics of Secondarily Temperate Adaptation in the Only Non-Antarctic Icefish.</title>
        <authorList>
            <person name="Rivera-Colon A.G."/>
            <person name="Rayamajhi N."/>
            <person name="Minhas B.F."/>
            <person name="Madrigal G."/>
            <person name="Bilyk K.T."/>
            <person name="Yoon V."/>
            <person name="Hune M."/>
            <person name="Gregory S."/>
            <person name="Cheng C.H.C."/>
            <person name="Catchen J.M."/>
        </authorList>
    </citation>
    <scope>NUCLEOTIDE SEQUENCE [LARGE SCALE GENOMIC DNA]</scope>
    <source>
        <tissue evidence="2">White muscle</tissue>
    </source>
</reference>
<organism evidence="2 3">
    <name type="scientific">Champsocephalus gunnari</name>
    <name type="common">Mackerel icefish</name>
    <dbReference type="NCBI Taxonomy" id="52237"/>
    <lineage>
        <taxon>Eukaryota</taxon>
        <taxon>Metazoa</taxon>
        <taxon>Chordata</taxon>
        <taxon>Craniata</taxon>
        <taxon>Vertebrata</taxon>
        <taxon>Euteleostomi</taxon>
        <taxon>Actinopterygii</taxon>
        <taxon>Neopterygii</taxon>
        <taxon>Teleostei</taxon>
        <taxon>Neoteleostei</taxon>
        <taxon>Acanthomorphata</taxon>
        <taxon>Eupercaria</taxon>
        <taxon>Perciformes</taxon>
        <taxon>Notothenioidei</taxon>
        <taxon>Channichthyidae</taxon>
        <taxon>Champsocephalus</taxon>
    </lineage>
</organism>
<accession>A0AAN8E1Z3</accession>
<dbReference type="EMBL" id="JAURVH010001515">
    <property type="protein sequence ID" value="KAK5933230.1"/>
    <property type="molecule type" value="Genomic_DNA"/>
</dbReference>
<keyword evidence="3" id="KW-1185">Reference proteome</keyword>
<gene>
    <name evidence="2" type="ORF">CgunFtcFv8_004875</name>
</gene>